<feature type="compositionally biased region" description="Acidic residues" evidence="6">
    <location>
        <begin position="105"/>
        <end position="114"/>
    </location>
</feature>
<dbReference type="SUPFAM" id="SSF57850">
    <property type="entry name" value="RING/U-box"/>
    <property type="match status" value="1"/>
</dbReference>
<proteinExistence type="predicted"/>
<feature type="compositionally biased region" description="Basic residues" evidence="6">
    <location>
        <begin position="52"/>
        <end position="65"/>
    </location>
</feature>
<dbReference type="CDD" id="cd02340">
    <property type="entry name" value="ZZ_NBR1_like"/>
    <property type="match status" value="1"/>
</dbReference>
<evidence type="ECO:0008006" key="11">
    <source>
        <dbReference type="Google" id="ProtNLM"/>
    </source>
</evidence>
<feature type="compositionally biased region" description="Low complexity" evidence="6">
    <location>
        <begin position="435"/>
        <end position="447"/>
    </location>
</feature>
<dbReference type="Gene3D" id="3.30.60.90">
    <property type="match status" value="1"/>
</dbReference>
<organism evidence="9 10">
    <name type="scientific">Coemansia asiatica</name>
    <dbReference type="NCBI Taxonomy" id="1052880"/>
    <lineage>
        <taxon>Eukaryota</taxon>
        <taxon>Fungi</taxon>
        <taxon>Fungi incertae sedis</taxon>
        <taxon>Zoopagomycota</taxon>
        <taxon>Kickxellomycotina</taxon>
        <taxon>Kickxellomycetes</taxon>
        <taxon>Kickxellales</taxon>
        <taxon>Kickxellaceae</taxon>
        <taxon>Coemansia</taxon>
    </lineage>
</organism>
<accession>A0A9W7XLS9</accession>
<dbReference type="PROSITE" id="PS50135">
    <property type="entry name" value="ZF_ZZ_2"/>
    <property type="match status" value="1"/>
</dbReference>
<dbReference type="InterPro" id="IPR018247">
    <property type="entry name" value="EF_Hand_1_Ca_BS"/>
</dbReference>
<dbReference type="SUPFAM" id="SSF47473">
    <property type="entry name" value="EF-hand"/>
    <property type="match status" value="1"/>
</dbReference>
<evidence type="ECO:0000313" key="10">
    <source>
        <dbReference type="Proteomes" id="UP001145021"/>
    </source>
</evidence>
<dbReference type="AlphaFoldDB" id="A0A9W7XLS9"/>
<keyword evidence="10" id="KW-1185">Reference proteome</keyword>
<dbReference type="InterPro" id="IPR011992">
    <property type="entry name" value="EF-hand-dom_pair"/>
</dbReference>
<evidence type="ECO:0000259" key="8">
    <source>
        <dbReference type="PROSITE" id="PS50222"/>
    </source>
</evidence>
<name>A0A9W7XLS9_9FUNG</name>
<feature type="compositionally biased region" description="Polar residues" evidence="6">
    <location>
        <begin position="84"/>
        <end position="99"/>
    </location>
</feature>
<dbReference type="Gene3D" id="1.10.238.10">
    <property type="entry name" value="EF-hand"/>
    <property type="match status" value="1"/>
</dbReference>
<feature type="region of interest" description="Disordered" evidence="6">
    <location>
        <begin position="35"/>
        <end position="121"/>
    </location>
</feature>
<keyword evidence="3" id="KW-0862">Zinc</keyword>
<dbReference type="SMART" id="SM00054">
    <property type="entry name" value="EFh"/>
    <property type="match status" value="2"/>
</dbReference>
<dbReference type="Pfam" id="PF13202">
    <property type="entry name" value="EF-hand_5"/>
    <property type="match status" value="1"/>
</dbReference>
<evidence type="ECO:0000313" key="9">
    <source>
        <dbReference type="EMBL" id="KAJ1645315.1"/>
    </source>
</evidence>
<evidence type="ECO:0000256" key="4">
    <source>
        <dbReference type="ARBA" id="ARBA00022837"/>
    </source>
</evidence>
<feature type="domain" description="ZZ-type" evidence="7">
    <location>
        <begin position="147"/>
        <end position="198"/>
    </location>
</feature>
<evidence type="ECO:0000256" key="1">
    <source>
        <dbReference type="ARBA" id="ARBA00022723"/>
    </source>
</evidence>
<keyword evidence="1" id="KW-0479">Metal-binding</keyword>
<feature type="domain" description="EF-hand" evidence="8">
    <location>
        <begin position="284"/>
        <end position="312"/>
    </location>
</feature>
<feature type="compositionally biased region" description="Low complexity" evidence="6">
    <location>
        <begin position="35"/>
        <end position="50"/>
    </location>
</feature>
<dbReference type="GO" id="GO:0008270">
    <property type="term" value="F:zinc ion binding"/>
    <property type="evidence" value="ECO:0007669"/>
    <property type="project" value="UniProtKB-KW"/>
</dbReference>
<evidence type="ECO:0000259" key="7">
    <source>
        <dbReference type="PROSITE" id="PS50135"/>
    </source>
</evidence>
<evidence type="ECO:0000256" key="5">
    <source>
        <dbReference type="PROSITE-ProRule" id="PRU00228"/>
    </source>
</evidence>
<evidence type="ECO:0000256" key="2">
    <source>
        <dbReference type="ARBA" id="ARBA00022771"/>
    </source>
</evidence>
<dbReference type="EMBL" id="JANBOH010000112">
    <property type="protein sequence ID" value="KAJ1645315.1"/>
    <property type="molecule type" value="Genomic_DNA"/>
</dbReference>
<dbReference type="PANTHER" id="PTHR20930">
    <property type="entry name" value="OVARIAN CARCINOMA ANTIGEN CA125-RELATED"/>
    <property type="match status" value="1"/>
</dbReference>
<dbReference type="Pfam" id="PF00569">
    <property type="entry name" value="ZZ"/>
    <property type="match status" value="1"/>
</dbReference>
<evidence type="ECO:0000256" key="3">
    <source>
        <dbReference type="ARBA" id="ARBA00022833"/>
    </source>
</evidence>
<feature type="domain" description="EF-hand" evidence="8">
    <location>
        <begin position="313"/>
        <end position="348"/>
    </location>
</feature>
<dbReference type="PROSITE" id="PS00018">
    <property type="entry name" value="EF_HAND_1"/>
    <property type="match status" value="2"/>
</dbReference>
<sequence>MADGFVRSIEPSVSMLSLGLIAGLAAAWVYVAAQSTSSGDGSSRPSLESRSTLRRTRTIRRHRRQQLSSDTIAEEIREEAQDLAGTTSATSRPTRNEPASSDESSSSDDSDSEENGGGSGATSVSMKLLHLLCTISEQHSRRNGIVHRGTSCNHCQETPIRGVRFKCAQCANVDLCSQCESHDVHSHHVMLKIAVPLPSLMNPRIPLIRKLYPGSLAPRQLPREMAKELEKTTYLDRMDLVSLYSEFCVLATVDDASGRELITRDTFFSCLGQFGGPRSVLASRLFAFYDEDQDGALTFGEMARGFSVYNKGTLAEKAPAVFRAYDVDHDGRVSRDDLRVMLEAFADTNRVLTRNMVRAVERDVLEDPGKILPGQPVSAAFTAPLPVDSPTILDKEVSALRAEVLALRESSAARRVAMLPVPPAQETDRPDTEHGSSSSDSGASVAATTSATVGTVASLQMPRRSSSVQMAAAAPEEHLADKQALSSVPTFWHDHSEDDDWSVIDALSQDAIRIMVADIFAEAAPKDPAYMTYEEFTEYLNLNSGLAIYLEVLGPIF</sequence>
<dbReference type="InterPro" id="IPR002048">
    <property type="entry name" value="EF_hand_dom"/>
</dbReference>
<gene>
    <name evidence="9" type="ORF">LPJ64_003091</name>
</gene>
<evidence type="ECO:0000256" key="6">
    <source>
        <dbReference type="SAM" id="MobiDB-lite"/>
    </source>
</evidence>
<dbReference type="Proteomes" id="UP001145021">
    <property type="component" value="Unassembled WGS sequence"/>
</dbReference>
<feature type="region of interest" description="Disordered" evidence="6">
    <location>
        <begin position="416"/>
        <end position="447"/>
    </location>
</feature>
<dbReference type="PROSITE" id="PS01357">
    <property type="entry name" value="ZF_ZZ_1"/>
    <property type="match status" value="1"/>
</dbReference>
<dbReference type="SMART" id="SM00291">
    <property type="entry name" value="ZnF_ZZ"/>
    <property type="match status" value="1"/>
</dbReference>
<keyword evidence="2 5" id="KW-0863">Zinc-finger</keyword>
<dbReference type="PANTHER" id="PTHR20930:SF0">
    <property type="entry name" value="PROTEIN ILRUN"/>
    <property type="match status" value="1"/>
</dbReference>
<dbReference type="InterPro" id="IPR043145">
    <property type="entry name" value="Znf_ZZ_sf"/>
</dbReference>
<dbReference type="InterPro" id="IPR000433">
    <property type="entry name" value="Znf_ZZ"/>
</dbReference>
<protein>
    <recommendedName>
        <fullName evidence="11">EF-hand</fullName>
    </recommendedName>
</protein>
<dbReference type="CDD" id="cd00051">
    <property type="entry name" value="EFh"/>
    <property type="match status" value="1"/>
</dbReference>
<keyword evidence="4" id="KW-0106">Calcium</keyword>
<comment type="caution">
    <text evidence="9">The sequence shown here is derived from an EMBL/GenBank/DDBJ whole genome shotgun (WGS) entry which is preliminary data.</text>
</comment>
<reference evidence="9" key="1">
    <citation type="submission" date="2022-07" db="EMBL/GenBank/DDBJ databases">
        <title>Phylogenomic reconstructions and comparative analyses of Kickxellomycotina fungi.</title>
        <authorList>
            <person name="Reynolds N.K."/>
            <person name="Stajich J.E."/>
            <person name="Barry K."/>
            <person name="Grigoriev I.V."/>
            <person name="Crous P."/>
            <person name="Smith M.E."/>
        </authorList>
    </citation>
    <scope>NUCLEOTIDE SEQUENCE</scope>
    <source>
        <strain evidence="9">NBRC 105413</strain>
    </source>
</reference>
<dbReference type="GO" id="GO:0005509">
    <property type="term" value="F:calcium ion binding"/>
    <property type="evidence" value="ECO:0007669"/>
    <property type="project" value="InterPro"/>
</dbReference>
<dbReference type="PROSITE" id="PS50222">
    <property type="entry name" value="EF_HAND_2"/>
    <property type="match status" value="2"/>
</dbReference>